<reference evidence="1" key="1">
    <citation type="submission" date="2019-08" db="EMBL/GenBank/DDBJ databases">
        <authorList>
            <person name="Kucharzyk K."/>
            <person name="Murdoch R.W."/>
            <person name="Higgins S."/>
            <person name="Loffler F."/>
        </authorList>
    </citation>
    <scope>NUCLEOTIDE SEQUENCE</scope>
</reference>
<proteinExistence type="predicted"/>
<organism evidence="1">
    <name type="scientific">bioreactor metagenome</name>
    <dbReference type="NCBI Taxonomy" id="1076179"/>
    <lineage>
        <taxon>unclassified sequences</taxon>
        <taxon>metagenomes</taxon>
        <taxon>ecological metagenomes</taxon>
    </lineage>
</organism>
<protein>
    <submittedName>
        <fullName evidence="1">Uncharacterized protein</fullName>
    </submittedName>
</protein>
<name>A0A645EWX0_9ZZZZ</name>
<sequence length="172" mass="19511">MGIFQHKKISILFQFGYQRKKPFPPLRDDHVDLGSCVGLFDLLCPCHDIVVIVDDDQAHHTLSVLDLLTGRKQRHLIDEKQGDHVVFLFLGGNDVKIHIVDLLIERKAHRSLIALFDDILKVHPLHDISDVHIAVDVEIIPQTVGEQGVIPAHLPVLFADHHGQREGYQRTL</sequence>
<evidence type="ECO:0000313" key="1">
    <source>
        <dbReference type="EMBL" id="MPN05940.1"/>
    </source>
</evidence>
<accession>A0A645EWX0</accession>
<dbReference type="AlphaFoldDB" id="A0A645EWX0"/>
<dbReference type="EMBL" id="VSSQ01051824">
    <property type="protein sequence ID" value="MPN05940.1"/>
    <property type="molecule type" value="Genomic_DNA"/>
</dbReference>
<comment type="caution">
    <text evidence="1">The sequence shown here is derived from an EMBL/GenBank/DDBJ whole genome shotgun (WGS) entry which is preliminary data.</text>
</comment>
<gene>
    <name evidence="1" type="ORF">SDC9_153194</name>
</gene>